<dbReference type="AlphaFoldDB" id="A0A5J4KZ02"/>
<organism evidence="1 2">
    <name type="scientific">Dictyobacter vulcani</name>
    <dbReference type="NCBI Taxonomy" id="2607529"/>
    <lineage>
        <taxon>Bacteria</taxon>
        <taxon>Bacillati</taxon>
        <taxon>Chloroflexota</taxon>
        <taxon>Ktedonobacteria</taxon>
        <taxon>Ktedonobacterales</taxon>
        <taxon>Dictyobacteraceae</taxon>
        <taxon>Dictyobacter</taxon>
    </lineage>
</organism>
<dbReference type="EMBL" id="BKZW01000004">
    <property type="protein sequence ID" value="GER91760.1"/>
    <property type="molecule type" value="Genomic_DNA"/>
</dbReference>
<reference evidence="1 2" key="1">
    <citation type="submission" date="2019-10" db="EMBL/GenBank/DDBJ databases">
        <title>Dictyobacter vulcani sp. nov., within the class Ktedonobacteria, isolated from soil of volcanic Mt. Zao.</title>
        <authorList>
            <person name="Zheng Y."/>
            <person name="Wang C.M."/>
            <person name="Sakai Y."/>
            <person name="Abe K."/>
            <person name="Yokota A."/>
            <person name="Yabe S."/>
        </authorList>
    </citation>
    <scope>NUCLEOTIDE SEQUENCE [LARGE SCALE GENOMIC DNA]</scope>
    <source>
        <strain evidence="1 2">W12</strain>
    </source>
</reference>
<dbReference type="RefSeq" id="WP_151759367.1">
    <property type="nucleotide sequence ID" value="NZ_BKZW01000004.1"/>
</dbReference>
<accession>A0A5J4KZ02</accession>
<sequence>MPMFFVMILYILLLVLRVAYLLVEFIGHRLVDRYPLLHHRPRSQLVNIVVSSKRKALLQKKLLEL</sequence>
<dbReference type="Proteomes" id="UP000326912">
    <property type="component" value="Unassembled WGS sequence"/>
</dbReference>
<evidence type="ECO:0000313" key="1">
    <source>
        <dbReference type="EMBL" id="GER91760.1"/>
    </source>
</evidence>
<name>A0A5J4KZ02_9CHLR</name>
<proteinExistence type="predicted"/>
<comment type="caution">
    <text evidence="1">The sequence shown here is derived from an EMBL/GenBank/DDBJ whole genome shotgun (WGS) entry which is preliminary data.</text>
</comment>
<keyword evidence="2" id="KW-1185">Reference proteome</keyword>
<evidence type="ECO:0000313" key="2">
    <source>
        <dbReference type="Proteomes" id="UP000326912"/>
    </source>
</evidence>
<gene>
    <name evidence="1" type="ORF">KDW_59220</name>
</gene>
<protein>
    <submittedName>
        <fullName evidence="1">Uncharacterized protein</fullName>
    </submittedName>
</protein>